<organism evidence="4">
    <name type="scientific">Haemonchus placei</name>
    <name type="common">Barber's pole worm</name>
    <dbReference type="NCBI Taxonomy" id="6290"/>
    <lineage>
        <taxon>Eukaryota</taxon>
        <taxon>Metazoa</taxon>
        <taxon>Ecdysozoa</taxon>
        <taxon>Nematoda</taxon>
        <taxon>Chromadorea</taxon>
        <taxon>Rhabditida</taxon>
        <taxon>Rhabditina</taxon>
        <taxon>Rhabditomorpha</taxon>
        <taxon>Strongyloidea</taxon>
        <taxon>Trichostrongylidae</taxon>
        <taxon>Haemonchus</taxon>
    </lineage>
</organism>
<dbReference type="Proteomes" id="UP000268014">
    <property type="component" value="Unassembled WGS sequence"/>
</dbReference>
<reference evidence="2 3" key="2">
    <citation type="submission" date="2018-11" db="EMBL/GenBank/DDBJ databases">
        <authorList>
            <consortium name="Pathogen Informatics"/>
        </authorList>
    </citation>
    <scope>NUCLEOTIDE SEQUENCE [LARGE SCALE GENOMIC DNA]</scope>
    <source>
        <strain evidence="2 3">MHpl1</strain>
    </source>
</reference>
<dbReference type="WBParaSite" id="HPLM_0000921401-mRNA-1">
    <property type="protein sequence ID" value="HPLM_0000921401-mRNA-1"/>
    <property type="gene ID" value="HPLM_0000921401"/>
</dbReference>
<protein>
    <submittedName>
        <fullName evidence="4">Ig-like domain-containing protein</fullName>
    </submittedName>
</protein>
<keyword evidence="3" id="KW-1185">Reference proteome</keyword>
<gene>
    <name evidence="2" type="ORF">HPLM_LOCUS9206</name>
</gene>
<dbReference type="AlphaFoldDB" id="A0A0N4WEX0"/>
<evidence type="ECO:0000313" key="3">
    <source>
        <dbReference type="Proteomes" id="UP000268014"/>
    </source>
</evidence>
<proteinExistence type="predicted"/>
<evidence type="ECO:0000313" key="4">
    <source>
        <dbReference type="WBParaSite" id="HPLM_0000921401-mRNA-1"/>
    </source>
</evidence>
<name>A0A0N4WEX0_HAEPC</name>
<accession>A0A0N4WEX0</accession>
<reference evidence="4" key="1">
    <citation type="submission" date="2017-02" db="UniProtKB">
        <authorList>
            <consortium name="WormBaseParasite"/>
        </authorList>
    </citation>
    <scope>IDENTIFICATION</scope>
</reference>
<feature type="compositionally biased region" description="Low complexity" evidence="1">
    <location>
        <begin position="62"/>
        <end position="81"/>
    </location>
</feature>
<dbReference type="EMBL" id="UZAF01017015">
    <property type="protein sequence ID" value="VDO36870.1"/>
    <property type="molecule type" value="Genomic_DNA"/>
</dbReference>
<evidence type="ECO:0000256" key="1">
    <source>
        <dbReference type="SAM" id="MobiDB-lite"/>
    </source>
</evidence>
<sequence length="162" mass="16981">MARTLRWTSKPSSSGVNGSEMCSLSITRTTLCKLADRTPSCRSAKPTSCAASITLSSARIDSSVASRKGRSWSSSKSSISATQPPWKGSSNSTSLQGEPFGAICGVVTITSPISVTSTRRSTIVSILWFQPLESTLSVLRGCGLSFQPPESTLSVLRGCGLS</sequence>
<feature type="region of interest" description="Disordered" evidence="1">
    <location>
        <begin position="1"/>
        <end position="20"/>
    </location>
</feature>
<evidence type="ECO:0000313" key="2">
    <source>
        <dbReference type="EMBL" id="VDO36870.1"/>
    </source>
</evidence>
<feature type="region of interest" description="Disordered" evidence="1">
    <location>
        <begin position="60"/>
        <end position="94"/>
    </location>
</feature>